<protein>
    <recommendedName>
        <fullName evidence="2">CCHC-type domain-containing protein</fullName>
    </recommendedName>
</protein>
<dbReference type="GO" id="GO:0005689">
    <property type="term" value="C:U12-type spliceosomal complex"/>
    <property type="evidence" value="ECO:0007669"/>
    <property type="project" value="InterPro"/>
</dbReference>
<dbReference type="InterPro" id="IPR044598">
    <property type="entry name" value="ZCRB1"/>
</dbReference>
<dbReference type="AlphaFoldDB" id="A0A498JET8"/>
<dbReference type="SUPFAM" id="SSF54928">
    <property type="entry name" value="RNA-binding domain, RBD"/>
    <property type="match status" value="1"/>
</dbReference>
<evidence type="ECO:0000313" key="3">
    <source>
        <dbReference type="EMBL" id="RXH94218.1"/>
    </source>
</evidence>
<dbReference type="PROSITE" id="PS50158">
    <property type="entry name" value="ZF_CCHC"/>
    <property type="match status" value="1"/>
</dbReference>
<dbReference type="InterPro" id="IPR035979">
    <property type="entry name" value="RBD_domain_sf"/>
</dbReference>
<dbReference type="InterPro" id="IPR001878">
    <property type="entry name" value="Znf_CCHC"/>
</dbReference>
<dbReference type="InterPro" id="IPR000504">
    <property type="entry name" value="RRM_dom"/>
</dbReference>
<dbReference type="Pfam" id="PF00098">
    <property type="entry name" value="zf-CCHC"/>
    <property type="match status" value="1"/>
</dbReference>
<proteinExistence type="predicted"/>
<keyword evidence="1" id="KW-0863">Zinc-finger</keyword>
<name>A0A498JET8_MALDO</name>
<dbReference type="PANTHER" id="PTHR46259">
    <property type="entry name" value="ZINC FINGER CCHC-TYPE AND RNA-BINDING MOTIF-CONTAINING PROTEIN 1"/>
    <property type="match status" value="1"/>
</dbReference>
<dbReference type="Gene3D" id="3.30.70.330">
    <property type="match status" value="1"/>
</dbReference>
<dbReference type="STRING" id="3750.A0A498JET8"/>
<dbReference type="Pfam" id="PF00076">
    <property type="entry name" value="RRM_1"/>
    <property type="match status" value="1"/>
</dbReference>
<dbReference type="SMART" id="SM00343">
    <property type="entry name" value="ZnF_C2HC"/>
    <property type="match status" value="1"/>
</dbReference>
<dbReference type="GO" id="GO:0008270">
    <property type="term" value="F:zinc ion binding"/>
    <property type="evidence" value="ECO:0007669"/>
    <property type="project" value="UniProtKB-KW"/>
</dbReference>
<keyword evidence="1" id="KW-0479">Metal-binding</keyword>
<dbReference type="InterPro" id="IPR036875">
    <property type="entry name" value="Znf_CCHC_sf"/>
</dbReference>
<keyword evidence="4" id="KW-1185">Reference proteome</keyword>
<dbReference type="EMBL" id="RDQH01000333">
    <property type="protein sequence ID" value="RXH94218.1"/>
    <property type="molecule type" value="Genomic_DNA"/>
</dbReference>
<sequence>MRAFSITLFTGGSNLVSFVSPIPLYSSHLFPPDFSLPGHRLVFQLKILCDSSSPSKPLCLRSFKLKFLLKLSDSNWTIPPMPAIKNKKNSNEDKYDTFYYRYASSAPQTRKPTNRKTVITVLKHRKTCQSRGIAFVQFVSYTDASVAASEMHEKILNKMKLFTFIVADNGRAVEFIRKREYKDKSRCYECGEEGHLLYECPKNQLEPREQPLSKRVRRGGGGGGNGNGDRVARVDEEEYDSGGEKFEDDNWASVLDDVANLRLRLGADAEAEEKKKKVLKKAGLTAINGQESPTDIQGVPFCKDS</sequence>
<comment type="caution">
    <text evidence="3">The sequence shown here is derived from an EMBL/GenBank/DDBJ whole genome shotgun (WGS) entry which is preliminary data.</text>
</comment>
<dbReference type="GO" id="GO:0003723">
    <property type="term" value="F:RNA binding"/>
    <property type="evidence" value="ECO:0007669"/>
    <property type="project" value="InterPro"/>
</dbReference>
<organism evidence="3 4">
    <name type="scientific">Malus domestica</name>
    <name type="common">Apple</name>
    <name type="synonym">Pyrus malus</name>
    <dbReference type="NCBI Taxonomy" id="3750"/>
    <lineage>
        <taxon>Eukaryota</taxon>
        <taxon>Viridiplantae</taxon>
        <taxon>Streptophyta</taxon>
        <taxon>Embryophyta</taxon>
        <taxon>Tracheophyta</taxon>
        <taxon>Spermatophyta</taxon>
        <taxon>Magnoliopsida</taxon>
        <taxon>eudicotyledons</taxon>
        <taxon>Gunneridae</taxon>
        <taxon>Pentapetalae</taxon>
        <taxon>rosids</taxon>
        <taxon>fabids</taxon>
        <taxon>Rosales</taxon>
        <taxon>Rosaceae</taxon>
        <taxon>Amygdaloideae</taxon>
        <taxon>Maleae</taxon>
        <taxon>Malus</taxon>
    </lineage>
</organism>
<evidence type="ECO:0000313" key="4">
    <source>
        <dbReference type="Proteomes" id="UP000290289"/>
    </source>
</evidence>
<dbReference type="GO" id="GO:0000398">
    <property type="term" value="P:mRNA splicing, via spliceosome"/>
    <property type="evidence" value="ECO:0007669"/>
    <property type="project" value="InterPro"/>
</dbReference>
<dbReference type="SUPFAM" id="SSF57756">
    <property type="entry name" value="Retrovirus zinc finger-like domains"/>
    <property type="match status" value="1"/>
</dbReference>
<gene>
    <name evidence="3" type="ORF">DVH24_023902</name>
</gene>
<dbReference type="Gene3D" id="4.10.60.10">
    <property type="entry name" value="Zinc finger, CCHC-type"/>
    <property type="match status" value="1"/>
</dbReference>
<keyword evidence="1" id="KW-0862">Zinc</keyword>
<dbReference type="InterPro" id="IPR012677">
    <property type="entry name" value="Nucleotide-bd_a/b_plait_sf"/>
</dbReference>
<accession>A0A498JET8</accession>
<evidence type="ECO:0000259" key="2">
    <source>
        <dbReference type="PROSITE" id="PS50158"/>
    </source>
</evidence>
<reference evidence="3 4" key="1">
    <citation type="submission" date="2018-10" db="EMBL/GenBank/DDBJ databases">
        <title>A high-quality apple genome assembly.</title>
        <authorList>
            <person name="Hu J."/>
        </authorList>
    </citation>
    <scope>NUCLEOTIDE SEQUENCE [LARGE SCALE GENOMIC DNA]</scope>
    <source>
        <strain evidence="4">cv. HFTH1</strain>
        <tissue evidence="3">Young leaf</tissue>
    </source>
</reference>
<dbReference type="PANTHER" id="PTHR46259:SF1">
    <property type="entry name" value="ZINC FINGER CCHC-TYPE AND RNA-BINDING MOTIF-CONTAINING PROTEIN 1"/>
    <property type="match status" value="1"/>
</dbReference>
<dbReference type="Proteomes" id="UP000290289">
    <property type="component" value="Chromosome 7"/>
</dbReference>
<feature type="domain" description="CCHC-type" evidence="2">
    <location>
        <begin position="186"/>
        <end position="202"/>
    </location>
</feature>
<evidence type="ECO:0000256" key="1">
    <source>
        <dbReference type="PROSITE-ProRule" id="PRU00047"/>
    </source>
</evidence>